<organism evidence="1 2">
    <name type="scientific">Candidatus Blautia merdigallinarum</name>
    <dbReference type="NCBI Taxonomy" id="2838495"/>
    <lineage>
        <taxon>Bacteria</taxon>
        <taxon>Bacillati</taxon>
        <taxon>Bacillota</taxon>
        <taxon>Clostridia</taxon>
        <taxon>Lachnospirales</taxon>
        <taxon>Lachnospiraceae</taxon>
        <taxon>Blautia</taxon>
    </lineage>
</organism>
<dbReference type="InterPro" id="IPR027417">
    <property type="entry name" value="P-loop_NTPase"/>
</dbReference>
<dbReference type="AlphaFoldDB" id="A0A9D2N5X0"/>
<evidence type="ECO:0000313" key="2">
    <source>
        <dbReference type="Proteomes" id="UP000823893"/>
    </source>
</evidence>
<accession>A0A9D2N5X0</accession>
<protein>
    <recommendedName>
        <fullName evidence="3">Helicase ATP-binding domain-containing protein</fullName>
    </recommendedName>
</protein>
<sequence length="705" mass="80889">MAKKRIAIPVCKKCGEEAPADLKDKCSCGCANWEVKYSEEWAYGLVCPECGELLLPAGRRLPDEGEVRVLLPEDFAVRNTHNNTCRCCGTSLWAPSCKPRDDRILFYDTGKKKGKWKKISHFSNRAQKGRKTVWVMRNRERLYLKQNKITEEEVEEMDEYGPRRYSLTRFIKKQMKGYFDLAIFDEVQEYKAGGSAQGYSMADLICASRWQLALTGTIAGGYASDLFYTLYRLDPKRMKSKGYLYGSKGERRFIEKYGTVETVYELDEDIQFHSMSHGKAVVPFRCLPGISVMIFIDFLMDTALFLDLSDLSRYLPHLYEYVRFVPLEPEIRCEYVRIRHELKDTMKEDKKEKVLMGSYLQFSLSYTDMPYKRGSILSPVTGDIVAEPADFSELIAEGKLLNKERELVEIICKEQEEGRNCFIYCEYTGGDDAVTYRLKEVVEKNCNLAYNEVTVMESSNPPAVEREEWMHQKAMEGTRVFISNAKCVATGLDFAFHYLGKDYNYPTIIFFQTGYDMIKIWQASRRHYRLNQTMECRTYYIVSENTLQPDVVEMIANKEAATSAIQGQFSSEGLTAMARGLDPRVALAQSVAEQSEAKKRGLQQMMDVINIRNNQGKEAEEYREAPIFSELTGMQKAVRADDLTANLESMDGVSFLEFLGFAENTGDETEVEEKIVELPQEHINYEQEGYTKKSETDLLSLLGII</sequence>
<dbReference type="SUPFAM" id="SSF52540">
    <property type="entry name" value="P-loop containing nucleoside triphosphate hydrolases"/>
    <property type="match status" value="1"/>
</dbReference>
<dbReference type="Gene3D" id="3.40.50.300">
    <property type="entry name" value="P-loop containing nucleotide triphosphate hydrolases"/>
    <property type="match status" value="1"/>
</dbReference>
<evidence type="ECO:0000313" key="1">
    <source>
        <dbReference type="EMBL" id="HJC11515.1"/>
    </source>
</evidence>
<reference evidence="1" key="1">
    <citation type="journal article" date="2021" name="PeerJ">
        <title>Extensive microbial diversity within the chicken gut microbiome revealed by metagenomics and culture.</title>
        <authorList>
            <person name="Gilroy R."/>
            <person name="Ravi A."/>
            <person name="Getino M."/>
            <person name="Pursley I."/>
            <person name="Horton D.L."/>
            <person name="Alikhan N.F."/>
            <person name="Baker D."/>
            <person name="Gharbi K."/>
            <person name="Hall N."/>
            <person name="Watson M."/>
            <person name="Adriaenssens E.M."/>
            <person name="Foster-Nyarko E."/>
            <person name="Jarju S."/>
            <person name="Secka A."/>
            <person name="Antonio M."/>
            <person name="Oren A."/>
            <person name="Chaudhuri R.R."/>
            <person name="La Ragione R."/>
            <person name="Hildebrand F."/>
            <person name="Pallen M.J."/>
        </authorList>
    </citation>
    <scope>NUCLEOTIDE SEQUENCE</scope>
    <source>
        <strain evidence="1">ChiSxjej6B18-287</strain>
    </source>
</reference>
<dbReference type="EMBL" id="DWWV01000162">
    <property type="protein sequence ID" value="HJC11515.1"/>
    <property type="molecule type" value="Genomic_DNA"/>
</dbReference>
<proteinExistence type="predicted"/>
<name>A0A9D2N5X0_9FIRM</name>
<comment type="caution">
    <text evidence="1">The sequence shown here is derived from an EMBL/GenBank/DDBJ whole genome shotgun (WGS) entry which is preliminary data.</text>
</comment>
<gene>
    <name evidence="1" type="ORF">H9935_12065</name>
</gene>
<evidence type="ECO:0008006" key="3">
    <source>
        <dbReference type="Google" id="ProtNLM"/>
    </source>
</evidence>
<reference evidence="1" key="2">
    <citation type="submission" date="2021-04" db="EMBL/GenBank/DDBJ databases">
        <authorList>
            <person name="Gilroy R."/>
        </authorList>
    </citation>
    <scope>NUCLEOTIDE SEQUENCE</scope>
    <source>
        <strain evidence="1">ChiSxjej6B18-287</strain>
    </source>
</reference>
<dbReference type="Proteomes" id="UP000823893">
    <property type="component" value="Unassembled WGS sequence"/>
</dbReference>